<protein>
    <submittedName>
        <fullName evidence="1">Unnamed protein product</fullName>
    </submittedName>
</protein>
<keyword evidence="2" id="KW-1185">Reference proteome</keyword>
<evidence type="ECO:0000313" key="2">
    <source>
        <dbReference type="Proteomes" id="UP001165121"/>
    </source>
</evidence>
<organism evidence="1 2">
    <name type="scientific">Phytophthora fragariaefolia</name>
    <dbReference type="NCBI Taxonomy" id="1490495"/>
    <lineage>
        <taxon>Eukaryota</taxon>
        <taxon>Sar</taxon>
        <taxon>Stramenopiles</taxon>
        <taxon>Oomycota</taxon>
        <taxon>Peronosporomycetes</taxon>
        <taxon>Peronosporales</taxon>
        <taxon>Peronosporaceae</taxon>
        <taxon>Phytophthora</taxon>
    </lineage>
</organism>
<comment type="caution">
    <text evidence="1">The sequence shown here is derived from an EMBL/GenBank/DDBJ whole genome shotgun (WGS) entry which is preliminary data.</text>
</comment>
<name>A0A9W6WSZ8_9STRA</name>
<gene>
    <name evidence="1" type="ORF">Pfra01_000082800</name>
</gene>
<dbReference type="EMBL" id="BSXT01000063">
    <property type="protein sequence ID" value="GMF16470.1"/>
    <property type="molecule type" value="Genomic_DNA"/>
</dbReference>
<sequence>MEPEAVAITCHASAVCVLVCAQSNRCLTSLSAKRRLSSSAIMSLDHLKRFDNLAFFGVGLRNANTGSSSCVLGLPVLPSMLKSKSAK</sequence>
<proteinExistence type="predicted"/>
<dbReference type="AlphaFoldDB" id="A0A9W6WSZ8"/>
<evidence type="ECO:0000313" key="1">
    <source>
        <dbReference type="EMBL" id="GMF16470.1"/>
    </source>
</evidence>
<reference evidence="1" key="1">
    <citation type="submission" date="2023-04" db="EMBL/GenBank/DDBJ databases">
        <title>Phytophthora fragariaefolia NBRC 109709.</title>
        <authorList>
            <person name="Ichikawa N."/>
            <person name="Sato H."/>
            <person name="Tonouchi N."/>
        </authorList>
    </citation>
    <scope>NUCLEOTIDE SEQUENCE</scope>
    <source>
        <strain evidence="1">NBRC 109709</strain>
    </source>
</reference>
<accession>A0A9W6WSZ8</accession>
<dbReference type="Proteomes" id="UP001165121">
    <property type="component" value="Unassembled WGS sequence"/>
</dbReference>